<dbReference type="Proteomes" id="UP000326678">
    <property type="component" value="Chromosome Gxm1"/>
</dbReference>
<gene>
    <name evidence="1" type="ORF">GXM_00784</name>
</gene>
<dbReference type="KEGG" id="nsh:GXM_00784"/>
<dbReference type="EMBL" id="CP045226">
    <property type="protein sequence ID" value="QFS43311.1"/>
    <property type="molecule type" value="Genomic_DNA"/>
</dbReference>
<organism evidence="1 2">
    <name type="scientific">Nostoc sphaeroides CCNUC1</name>
    <dbReference type="NCBI Taxonomy" id="2653204"/>
    <lineage>
        <taxon>Bacteria</taxon>
        <taxon>Bacillati</taxon>
        <taxon>Cyanobacteriota</taxon>
        <taxon>Cyanophyceae</taxon>
        <taxon>Nostocales</taxon>
        <taxon>Nostocaceae</taxon>
        <taxon>Nostoc</taxon>
    </lineage>
</organism>
<keyword evidence="2" id="KW-1185">Reference proteome</keyword>
<evidence type="ECO:0000313" key="2">
    <source>
        <dbReference type="Proteomes" id="UP000326678"/>
    </source>
</evidence>
<dbReference type="AlphaFoldDB" id="A0A5P8VSL9"/>
<name>A0A5P8VSL9_9NOSO</name>
<sequence length="69" mass="8044">MMGVLVFLGQGLRISVHATRNFTRKHLLRFYQDILQYIKLYSDALKYEFGKAINLFSVYPITISILLFG</sequence>
<accession>A0A5P8VSL9</accession>
<proteinExistence type="predicted"/>
<evidence type="ECO:0000313" key="1">
    <source>
        <dbReference type="EMBL" id="QFS43311.1"/>
    </source>
</evidence>
<protein>
    <submittedName>
        <fullName evidence="1">Uncharacterized protein</fullName>
    </submittedName>
</protein>
<reference evidence="1 2" key="1">
    <citation type="submission" date="2019-10" db="EMBL/GenBank/DDBJ databases">
        <title>Genomic and transcriptomic insights into the perfect genentic adaptation of a filamentous nitrogen-fixing cyanobacterium to rice fields.</title>
        <authorList>
            <person name="Chen Z."/>
        </authorList>
    </citation>
    <scope>NUCLEOTIDE SEQUENCE [LARGE SCALE GENOMIC DNA]</scope>
    <source>
        <strain evidence="1">CCNUC1</strain>
    </source>
</reference>